<dbReference type="GO" id="GO:0031593">
    <property type="term" value="F:polyubiquitin modification-dependent protein binding"/>
    <property type="evidence" value="ECO:0007669"/>
    <property type="project" value="TreeGrafter"/>
</dbReference>
<dbReference type="HOGENOM" id="CLU_727676_0_0_1"/>
<dbReference type="InterPro" id="IPR015496">
    <property type="entry name" value="Ubiquilin"/>
</dbReference>
<gene>
    <name evidence="3" type="primary">GRINA</name>
    <name evidence="3" type="ORF">NBO_27g0046</name>
</gene>
<dbReference type="EMBL" id="KB908935">
    <property type="protein sequence ID" value="EOB14489.1"/>
    <property type="molecule type" value="Genomic_DNA"/>
</dbReference>
<dbReference type="PANTHER" id="PTHR10677">
    <property type="entry name" value="UBIQUILIN"/>
    <property type="match status" value="1"/>
</dbReference>
<dbReference type="GO" id="GO:0005829">
    <property type="term" value="C:cytosol"/>
    <property type="evidence" value="ECO:0007669"/>
    <property type="project" value="TreeGrafter"/>
</dbReference>
<evidence type="ECO:0000259" key="2">
    <source>
        <dbReference type="PROSITE" id="PS50030"/>
    </source>
</evidence>
<dbReference type="PANTHER" id="PTHR10677:SF3">
    <property type="entry name" value="FI07626P-RELATED"/>
    <property type="match status" value="1"/>
</dbReference>
<dbReference type="VEuPathDB" id="MicrosporidiaDB:NBO_27g0046"/>
<evidence type="ECO:0000313" key="4">
    <source>
        <dbReference type="Proteomes" id="UP000016927"/>
    </source>
</evidence>
<dbReference type="GO" id="GO:0006511">
    <property type="term" value="P:ubiquitin-dependent protein catabolic process"/>
    <property type="evidence" value="ECO:0007669"/>
    <property type="project" value="TreeGrafter"/>
</dbReference>
<sequence>MVKLYIVAEGNKINIELDSLDITLDEFKKIIEKNMNPGKVIPHNEQSVFIDKSKLEGDKKLSHYIKDTSKEVKVFVLRQSSNVLGNGAKAGARPNKPDTPQNPYSPQQPKKNPYEGGQNQQFPNWGYPPQSPYGHPSGLGYGSPGQGFSQMPPMNNIISKEQIDLLLSNPQFIEQIVDLQSPGLGQQEKENRVNMYLECFKNLKNDPNLMNSLNNMAPELLKGGMPGFPQMPPQSPYGGYPQYPMPPQHGFPPQQHFNPYFQQPYYGYPPQHYPMSPYGSPQQPQPHMSPSHYEAAYVQQLKALEEMGFTDKKENLEALIRTNGDINAALDYLRKDDNFKKN</sequence>
<dbReference type="Gene3D" id="1.10.8.10">
    <property type="entry name" value="DNA helicase RuvA subunit, C-terminal domain"/>
    <property type="match status" value="1"/>
</dbReference>
<proteinExistence type="predicted"/>
<dbReference type="Proteomes" id="UP000016927">
    <property type="component" value="Unassembled WGS sequence"/>
</dbReference>
<feature type="domain" description="UBA" evidence="2">
    <location>
        <begin position="291"/>
        <end position="336"/>
    </location>
</feature>
<feature type="region of interest" description="Disordered" evidence="1">
    <location>
        <begin position="85"/>
        <end position="154"/>
    </location>
</feature>
<protein>
    <submittedName>
        <fullName evidence="3">Glutamate NMDA receptor-associated protein 1</fullName>
    </submittedName>
</protein>
<accession>R0M952</accession>
<keyword evidence="3" id="KW-0675">Receptor</keyword>
<dbReference type="SUPFAM" id="SSF46934">
    <property type="entry name" value="UBA-like"/>
    <property type="match status" value="1"/>
</dbReference>
<dbReference type="SMART" id="SM00165">
    <property type="entry name" value="UBA"/>
    <property type="match status" value="1"/>
</dbReference>
<dbReference type="Pfam" id="PF00627">
    <property type="entry name" value="UBA"/>
    <property type="match status" value="1"/>
</dbReference>
<dbReference type="PROSITE" id="PS50030">
    <property type="entry name" value="UBA"/>
    <property type="match status" value="1"/>
</dbReference>
<name>R0M952_NOSB1</name>
<evidence type="ECO:0000256" key="1">
    <source>
        <dbReference type="SAM" id="MobiDB-lite"/>
    </source>
</evidence>
<dbReference type="STRING" id="578461.R0M952"/>
<feature type="compositionally biased region" description="Polar residues" evidence="1">
    <location>
        <begin position="98"/>
        <end position="110"/>
    </location>
</feature>
<keyword evidence="4" id="KW-1185">Reference proteome</keyword>
<dbReference type="AlphaFoldDB" id="R0M952"/>
<dbReference type="InterPro" id="IPR015940">
    <property type="entry name" value="UBA"/>
</dbReference>
<organism evidence="3 4">
    <name type="scientific">Nosema bombycis (strain CQ1 / CVCC 102059)</name>
    <name type="common">Microsporidian parasite</name>
    <name type="synonym">Pebrine of silkworm</name>
    <dbReference type="NCBI Taxonomy" id="578461"/>
    <lineage>
        <taxon>Eukaryota</taxon>
        <taxon>Fungi</taxon>
        <taxon>Fungi incertae sedis</taxon>
        <taxon>Microsporidia</taxon>
        <taxon>Nosematidae</taxon>
        <taxon>Nosema</taxon>
    </lineage>
</organism>
<evidence type="ECO:0000313" key="3">
    <source>
        <dbReference type="EMBL" id="EOB14489.1"/>
    </source>
</evidence>
<dbReference type="OrthoDB" id="267397at2759"/>
<reference evidence="3 4" key="1">
    <citation type="journal article" date="2013" name="BMC Genomics">
        <title>Comparative genomics of parasitic silkworm microsporidia reveal an association between genome expansion and host adaptation.</title>
        <authorList>
            <person name="Pan G."/>
            <person name="Xu J."/>
            <person name="Li T."/>
            <person name="Xia Q."/>
            <person name="Liu S.L."/>
            <person name="Zhang G."/>
            <person name="Li S."/>
            <person name="Li C."/>
            <person name="Liu H."/>
            <person name="Yang L."/>
            <person name="Liu T."/>
            <person name="Zhang X."/>
            <person name="Wu Z."/>
            <person name="Fan W."/>
            <person name="Dang X."/>
            <person name="Xiang H."/>
            <person name="Tao M."/>
            <person name="Li Y."/>
            <person name="Hu J."/>
            <person name="Li Z."/>
            <person name="Lin L."/>
            <person name="Luo J."/>
            <person name="Geng L."/>
            <person name="Wang L."/>
            <person name="Long M."/>
            <person name="Wan Y."/>
            <person name="He N."/>
            <person name="Zhang Z."/>
            <person name="Lu C."/>
            <person name="Keeling P.J."/>
            <person name="Wang J."/>
            <person name="Xiang Z."/>
            <person name="Zhou Z."/>
        </authorList>
    </citation>
    <scope>NUCLEOTIDE SEQUENCE [LARGE SCALE GENOMIC DNA]</scope>
    <source>
        <strain evidence="4">CQ1 / CVCC 102059</strain>
    </source>
</reference>
<dbReference type="InterPro" id="IPR009060">
    <property type="entry name" value="UBA-like_sf"/>
</dbReference>